<organism evidence="1 2">
    <name type="scientific">Candidatus Uhrbacteria bacterium RIFCSPLOWO2_02_FULL_53_10</name>
    <dbReference type="NCBI Taxonomy" id="1802411"/>
    <lineage>
        <taxon>Bacteria</taxon>
        <taxon>Candidatus Uhriibacteriota</taxon>
    </lineage>
</organism>
<dbReference type="AlphaFoldDB" id="A0A1F7VFV6"/>
<name>A0A1F7VFV6_9BACT</name>
<gene>
    <name evidence="1" type="ORF">A3I45_00635</name>
</gene>
<sequence>MSKWLLVHKLATLKRVYDAAWQRADASSWEEWYRDIYQRVGGDVVMRRILEEIGEQNVCILDAVHSPAEWRAIVARHPSSLLVGVFSPAQIRQHRRNEPGGQDVRRVGFWHQSEDCLLTYVDWAVSGTLSHDLLNETCRELVAYVDSTLSSTSPP</sequence>
<proteinExistence type="predicted"/>
<evidence type="ECO:0000313" key="2">
    <source>
        <dbReference type="Proteomes" id="UP000177574"/>
    </source>
</evidence>
<accession>A0A1F7VFV6</accession>
<reference evidence="1 2" key="1">
    <citation type="journal article" date="2016" name="Nat. Commun.">
        <title>Thousands of microbial genomes shed light on interconnected biogeochemical processes in an aquifer system.</title>
        <authorList>
            <person name="Anantharaman K."/>
            <person name="Brown C.T."/>
            <person name="Hug L.A."/>
            <person name="Sharon I."/>
            <person name="Castelle C.J."/>
            <person name="Probst A.J."/>
            <person name="Thomas B.C."/>
            <person name="Singh A."/>
            <person name="Wilkins M.J."/>
            <person name="Karaoz U."/>
            <person name="Brodie E.L."/>
            <person name="Williams K.H."/>
            <person name="Hubbard S.S."/>
            <person name="Banfield J.F."/>
        </authorList>
    </citation>
    <scope>NUCLEOTIDE SEQUENCE [LARGE SCALE GENOMIC DNA]</scope>
</reference>
<evidence type="ECO:0000313" key="1">
    <source>
        <dbReference type="EMBL" id="OGL89386.1"/>
    </source>
</evidence>
<dbReference type="EMBL" id="MGET01000041">
    <property type="protein sequence ID" value="OGL89386.1"/>
    <property type="molecule type" value="Genomic_DNA"/>
</dbReference>
<protein>
    <submittedName>
        <fullName evidence="1">Uncharacterized protein</fullName>
    </submittedName>
</protein>
<dbReference type="Proteomes" id="UP000177574">
    <property type="component" value="Unassembled WGS sequence"/>
</dbReference>
<comment type="caution">
    <text evidence="1">The sequence shown here is derived from an EMBL/GenBank/DDBJ whole genome shotgun (WGS) entry which is preliminary data.</text>
</comment>